<dbReference type="HOGENOM" id="CLU_1018225_0_0_9"/>
<gene>
    <name evidence="2" type="ORF">CLOSTMETH_00559</name>
</gene>
<evidence type="ECO:0000256" key="1">
    <source>
        <dbReference type="SAM" id="Phobius"/>
    </source>
</evidence>
<dbReference type="AlphaFoldDB" id="C0E9Q8"/>
<keyword evidence="1" id="KW-1133">Transmembrane helix</keyword>
<proteinExistence type="predicted"/>
<evidence type="ECO:0000313" key="3">
    <source>
        <dbReference type="Proteomes" id="UP000003340"/>
    </source>
</evidence>
<dbReference type="EMBL" id="ACEC01000021">
    <property type="protein sequence ID" value="EEG31823.1"/>
    <property type="molecule type" value="Genomic_DNA"/>
</dbReference>
<comment type="caution">
    <text evidence="2">The sequence shown here is derived from an EMBL/GenBank/DDBJ whole genome shotgun (WGS) entry which is preliminary data.</text>
</comment>
<accession>C0E9Q8</accession>
<reference evidence="2 3" key="2">
    <citation type="submission" date="2009-02" db="EMBL/GenBank/DDBJ databases">
        <title>Draft genome sequence of Clostridium methylpentosum (DSM 5476).</title>
        <authorList>
            <person name="Sudarsanam P."/>
            <person name="Ley R."/>
            <person name="Guruge J."/>
            <person name="Turnbaugh P.J."/>
            <person name="Mahowald M."/>
            <person name="Liep D."/>
            <person name="Gordon J."/>
        </authorList>
    </citation>
    <scope>NUCLEOTIDE SEQUENCE [LARGE SCALE GENOMIC DNA]</scope>
    <source>
        <strain evidence="2 3">DSM 5476</strain>
    </source>
</reference>
<keyword evidence="1" id="KW-0812">Transmembrane</keyword>
<dbReference type="Proteomes" id="UP000003340">
    <property type="component" value="Unassembled WGS sequence"/>
</dbReference>
<evidence type="ECO:0000313" key="2">
    <source>
        <dbReference type="EMBL" id="EEG31823.1"/>
    </source>
</evidence>
<keyword evidence="3" id="KW-1185">Reference proteome</keyword>
<name>C0E9Q8_9FIRM</name>
<feature type="transmembrane region" description="Helical" evidence="1">
    <location>
        <begin position="239"/>
        <end position="263"/>
    </location>
</feature>
<protein>
    <submittedName>
        <fullName evidence="2">Uncharacterized protein</fullName>
    </submittedName>
</protein>
<reference evidence="2 3" key="1">
    <citation type="submission" date="2009-01" db="EMBL/GenBank/DDBJ databases">
        <authorList>
            <person name="Fulton L."/>
            <person name="Clifton S."/>
            <person name="Fulton B."/>
            <person name="Xu J."/>
            <person name="Minx P."/>
            <person name="Pepin K.H."/>
            <person name="Johnson M."/>
            <person name="Bhonagiri V."/>
            <person name="Nash W.E."/>
            <person name="Mardis E.R."/>
            <person name="Wilson R.K."/>
        </authorList>
    </citation>
    <scope>NUCLEOTIDE SEQUENCE [LARGE SCALE GENOMIC DNA]</scope>
    <source>
        <strain evidence="2 3">DSM 5476</strain>
    </source>
</reference>
<sequence>MRKKQSGSIALAILLTFFMVLSGTFFVNSAVARDTLKPENIRAEIDASGLTGKVERRIGAASEGLEAVAKEIVESSEFNQLLDRYSEYISEYLLSGSTDKQISNQELSDLVSSYIKKQASGLEAAEDLVDRMVEGAVKAADLSSIFARIDQAIPEPAGGLMLFALNRVTCLVCLGLTILFLVLLLFAARPRRLLGFAGAGVALIGVGTIYGSDFMVSIFGDVSSNDVVTSLLSKYGEAAASLGTILAIAGAAALVVGILIAIVTGRISRNRYW</sequence>
<feature type="transmembrane region" description="Helical" evidence="1">
    <location>
        <begin position="160"/>
        <end position="186"/>
    </location>
</feature>
<dbReference type="STRING" id="537013.CLOSTMETH_00559"/>
<feature type="transmembrane region" description="Helical" evidence="1">
    <location>
        <begin position="193"/>
        <end position="219"/>
    </location>
</feature>
<organism evidence="2 3">
    <name type="scientific">[Clostridium] methylpentosum DSM 5476</name>
    <dbReference type="NCBI Taxonomy" id="537013"/>
    <lineage>
        <taxon>Bacteria</taxon>
        <taxon>Bacillati</taxon>
        <taxon>Bacillota</taxon>
        <taxon>Clostridia</taxon>
        <taxon>Eubacteriales</taxon>
        <taxon>Oscillospiraceae</taxon>
        <taxon>Oscillospiraceae incertae sedis</taxon>
    </lineage>
</organism>
<keyword evidence="1" id="KW-0472">Membrane</keyword>